<evidence type="ECO:0000259" key="2">
    <source>
        <dbReference type="Pfam" id="PF03703"/>
    </source>
</evidence>
<feature type="domain" description="YdbS-like PH" evidence="2">
    <location>
        <begin position="112"/>
        <end position="186"/>
    </location>
</feature>
<proteinExistence type="predicted"/>
<keyword evidence="1" id="KW-1133">Transmembrane helix</keyword>
<dbReference type="AlphaFoldDB" id="A0A1G2BGF9"/>
<accession>A0A1G2BGF9</accession>
<evidence type="ECO:0000313" key="3">
    <source>
        <dbReference type="EMBL" id="OGY87370.1"/>
    </source>
</evidence>
<dbReference type="Pfam" id="PF03703">
    <property type="entry name" value="bPH_2"/>
    <property type="match status" value="1"/>
</dbReference>
<dbReference type="PANTHER" id="PTHR37938:SF1">
    <property type="entry name" value="BLL0215 PROTEIN"/>
    <property type="match status" value="1"/>
</dbReference>
<dbReference type="Proteomes" id="UP000176420">
    <property type="component" value="Unassembled WGS sequence"/>
</dbReference>
<dbReference type="InterPro" id="IPR005182">
    <property type="entry name" value="YdbS-like_PH"/>
</dbReference>
<keyword evidence="1" id="KW-0812">Transmembrane</keyword>
<organism evidence="3 4">
    <name type="scientific">Candidatus Kerfeldbacteria bacterium RIFOXYB2_FULL_38_14</name>
    <dbReference type="NCBI Taxonomy" id="1798547"/>
    <lineage>
        <taxon>Bacteria</taxon>
        <taxon>Candidatus Kerfeldiibacteriota</taxon>
    </lineage>
</organism>
<reference evidence="3 4" key="1">
    <citation type="journal article" date="2016" name="Nat. Commun.">
        <title>Thousands of microbial genomes shed light on interconnected biogeochemical processes in an aquifer system.</title>
        <authorList>
            <person name="Anantharaman K."/>
            <person name="Brown C.T."/>
            <person name="Hug L.A."/>
            <person name="Sharon I."/>
            <person name="Castelle C.J."/>
            <person name="Probst A.J."/>
            <person name="Thomas B.C."/>
            <person name="Singh A."/>
            <person name="Wilkins M.J."/>
            <person name="Karaoz U."/>
            <person name="Brodie E.L."/>
            <person name="Williams K.H."/>
            <person name="Hubbard S.S."/>
            <person name="Banfield J.F."/>
        </authorList>
    </citation>
    <scope>NUCLEOTIDE SEQUENCE [LARGE SCALE GENOMIC DNA]</scope>
</reference>
<dbReference type="EMBL" id="MHKI01000009">
    <property type="protein sequence ID" value="OGY87370.1"/>
    <property type="molecule type" value="Genomic_DNA"/>
</dbReference>
<evidence type="ECO:0000256" key="1">
    <source>
        <dbReference type="SAM" id="Phobius"/>
    </source>
</evidence>
<comment type="caution">
    <text evidence="3">The sequence shown here is derived from an EMBL/GenBank/DDBJ whole genome shotgun (WGS) entry which is preliminary data.</text>
</comment>
<gene>
    <name evidence="3" type="ORF">A2319_05385</name>
</gene>
<dbReference type="PANTHER" id="PTHR37938">
    <property type="entry name" value="BLL0215 PROTEIN"/>
    <property type="match status" value="1"/>
</dbReference>
<evidence type="ECO:0000313" key="4">
    <source>
        <dbReference type="Proteomes" id="UP000176420"/>
    </source>
</evidence>
<name>A0A1G2BGF9_9BACT</name>
<sequence length="225" mass="26376">MNPSNLISQNNRAVQEKFSAHRFVHFPTQRPNEHVVLLLRRHWTILAYAVVHLIVFLLIPPLIIFSVIYFGDDIFDTQSIFYILLVLGSSLYYLFVSLGYFHNFVDYHLDIWVVTDQRIIAIEQEGLFKRVISELNILKVQDVTSEVRGKMQTFLDYGQVHIQTAGRAERFVFEEVAHPSEVAKIILQVHDQALKLQELQEVKETEEYRHQIDQEEAKKVNQVNQ</sequence>
<protein>
    <recommendedName>
        <fullName evidence="2">YdbS-like PH domain-containing protein</fullName>
    </recommendedName>
</protein>
<feature type="transmembrane region" description="Helical" evidence="1">
    <location>
        <begin position="45"/>
        <end position="68"/>
    </location>
</feature>
<feature type="transmembrane region" description="Helical" evidence="1">
    <location>
        <begin position="80"/>
        <end position="101"/>
    </location>
</feature>
<keyword evidence="1" id="KW-0472">Membrane</keyword>